<dbReference type="Proteomes" id="UP000326759">
    <property type="component" value="Unassembled WGS sequence"/>
</dbReference>
<dbReference type="InterPro" id="IPR036961">
    <property type="entry name" value="Kinesin_motor_dom_sf"/>
</dbReference>
<dbReference type="PROSITE" id="PS50067">
    <property type="entry name" value="KINESIN_MOTOR_2"/>
    <property type="match status" value="1"/>
</dbReference>
<proteinExistence type="inferred from homology"/>
<dbReference type="InterPro" id="IPR010994">
    <property type="entry name" value="RuvA_2-like"/>
</dbReference>
<keyword evidence="4 7" id="KW-0067">ATP-binding</keyword>
<evidence type="ECO:0000256" key="9">
    <source>
        <dbReference type="SAM" id="MobiDB-lite"/>
    </source>
</evidence>
<dbReference type="Gene3D" id="3.40.850.10">
    <property type="entry name" value="Kinesin motor domain"/>
    <property type="match status" value="1"/>
</dbReference>
<comment type="caution">
    <text evidence="11">The sequence shown here is derived from an EMBL/GenBank/DDBJ whole genome shotgun (WGS) entry which is preliminary data.</text>
</comment>
<protein>
    <submittedName>
        <fullName evidence="11">Chromosome-associated kinesin KIF4</fullName>
    </submittedName>
</protein>
<feature type="binding site" evidence="7">
    <location>
        <begin position="113"/>
        <end position="120"/>
    </location>
    <ligand>
        <name>ATP</name>
        <dbReference type="ChEBI" id="CHEBI:30616"/>
    </ligand>
</feature>
<gene>
    <name evidence="11" type="primary">KIF4</name>
    <name evidence="11" type="ORF">Anas_01819</name>
</gene>
<evidence type="ECO:0000313" key="12">
    <source>
        <dbReference type="Proteomes" id="UP000326759"/>
    </source>
</evidence>
<dbReference type="Pfam" id="PF12836">
    <property type="entry name" value="HHH_3"/>
    <property type="match status" value="1"/>
</dbReference>
<dbReference type="GO" id="GO:0007052">
    <property type="term" value="P:mitotic spindle organization"/>
    <property type="evidence" value="ECO:0007669"/>
    <property type="project" value="TreeGrafter"/>
</dbReference>
<dbReference type="SMART" id="SM00129">
    <property type="entry name" value="KISc"/>
    <property type="match status" value="1"/>
</dbReference>
<evidence type="ECO:0000256" key="2">
    <source>
        <dbReference type="ARBA" id="ARBA00022490"/>
    </source>
</evidence>
<keyword evidence="2" id="KW-0963">Cytoplasm</keyword>
<dbReference type="GO" id="GO:0005524">
    <property type="term" value="F:ATP binding"/>
    <property type="evidence" value="ECO:0007669"/>
    <property type="project" value="UniProtKB-UniRule"/>
</dbReference>
<comment type="subcellular location">
    <subcellularLocation>
        <location evidence="1">Cytoplasm</location>
        <location evidence="1">Cytoskeleton</location>
    </subcellularLocation>
</comment>
<dbReference type="GO" id="GO:0003777">
    <property type="term" value="F:microtubule motor activity"/>
    <property type="evidence" value="ECO:0007669"/>
    <property type="project" value="InterPro"/>
</dbReference>
<evidence type="ECO:0000256" key="7">
    <source>
        <dbReference type="PROSITE-ProRule" id="PRU00283"/>
    </source>
</evidence>
<feature type="region of interest" description="Disordered" evidence="9">
    <location>
        <begin position="578"/>
        <end position="621"/>
    </location>
</feature>
<reference evidence="11 12" key="1">
    <citation type="journal article" date="2019" name="PLoS Biol.">
        <title>Sex chromosomes control vertical transmission of feminizing Wolbachia symbionts in an isopod.</title>
        <authorList>
            <person name="Becking T."/>
            <person name="Chebbi M.A."/>
            <person name="Giraud I."/>
            <person name="Moumen B."/>
            <person name="Laverre T."/>
            <person name="Caubet Y."/>
            <person name="Peccoud J."/>
            <person name="Gilbert C."/>
            <person name="Cordaux R."/>
        </authorList>
    </citation>
    <scope>NUCLEOTIDE SEQUENCE [LARGE SCALE GENOMIC DNA]</scope>
    <source>
        <strain evidence="11">ANa2</strain>
        <tissue evidence="11">Whole body excluding digestive tract and cuticle</tissue>
    </source>
</reference>
<dbReference type="PANTHER" id="PTHR47969">
    <property type="entry name" value="CHROMOSOME-ASSOCIATED KINESIN KIF4A-RELATED"/>
    <property type="match status" value="1"/>
</dbReference>
<dbReference type="EMBL" id="SEYY01022226">
    <property type="protein sequence ID" value="KAB7495698.1"/>
    <property type="molecule type" value="Genomic_DNA"/>
</dbReference>
<dbReference type="InterPro" id="IPR001752">
    <property type="entry name" value="Kinesin_motor_dom"/>
</dbReference>
<dbReference type="Pfam" id="PF00225">
    <property type="entry name" value="Kinesin"/>
    <property type="match status" value="1"/>
</dbReference>
<dbReference type="Gene3D" id="1.10.150.280">
    <property type="entry name" value="AF1531-like domain"/>
    <property type="match status" value="1"/>
</dbReference>
<keyword evidence="6" id="KW-0206">Cytoskeleton</keyword>
<feature type="compositionally biased region" description="Low complexity" evidence="9">
    <location>
        <begin position="598"/>
        <end position="609"/>
    </location>
</feature>
<evidence type="ECO:0000313" key="11">
    <source>
        <dbReference type="EMBL" id="KAB7495698.1"/>
    </source>
</evidence>
<dbReference type="GO" id="GO:0008017">
    <property type="term" value="F:microtubule binding"/>
    <property type="evidence" value="ECO:0007669"/>
    <property type="project" value="InterPro"/>
</dbReference>
<feature type="domain" description="Kinesin motor" evidence="10">
    <location>
        <begin position="32"/>
        <end position="408"/>
    </location>
</feature>
<dbReference type="InterPro" id="IPR027417">
    <property type="entry name" value="P-loop_NTPase"/>
</dbReference>
<evidence type="ECO:0000256" key="8">
    <source>
        <dbReference type="SAM" id="Coils"/>
    </source>
</evidence>
<keyword evidence="3 7" id="KW-0547">Nucleotide-binding</keyword>
<evidence type="ECO:0000256" key="5">
    <source>
        <dbReference type="ARBA" id="ARBA00023054"/>
    </source>
</evidence>
<dbReference type="OrthoDB" id="6351182at2759"/>
<evidence type="ECO:0000256" key="3">
    <source>
        <dbReference type="ARBA" id="ARBA00022741"/>
    </source>
</evidence>
<dbReference type="GO" id="GO:0007018">
    <property type="term" value="P:microtubule-based movement"/>
    <property type="evidence" value="ECO:0007669"/>
    <property type="project" value="InterPro"/>
</dbReference>
<accession>A0A5N5SPN7</accession>
<sequence>MISIFEINNRDRMEQLSTPLHSNLLTNTAKSHIKVYVRTRPLLEKEILEGAEDILKIIPTENKILVEEGSKGCFTFDGVCDENESQEEVFDKVVYPLLKNLDSIKNVNIIAYGQTGSGKTYTIGTNPFYSQVFWFPKCEEIFGCSNPVSKDKFADLYFFLNFSIDHSFDIVCHCLSTFSLFQKEENGGMLQRVMSSLLQKQVSENTPERYLKMTFLEIYNENIYDLFASRKILETKADGFGGLIPLNCKDEIILTSEEGLTLLEKGNNVRSAASTAMNPHSSRSHAVISVTLFEKLANGVSVPKGCLRMVDLAGAEGVGRNNTEGKNFSEGVSINKGLLAVGKVLAALSNNSASLHIPYRESIVTRLLKDALSGTDCSTAMIVCVSPASTNLSVTLSTLRYAEQARNIKIKQKLSTVKKRNSSKRRFDDLSAHPAAWKRFASEKKRTPFHNSTISTPGHKPSVRRIQPLNCTFDTPPNRARDRTKLFPRSSSRSDLKSISEFSSFKQPTFDEELSPANSIIGAPSVNTTIFQMSPLVERMNSRFEQSILQYEERLKSMENKFAKKVAKIIMKGTKLKRRSKRLMKKKVKSPANKEMPSDISLSVSSSSNDENEENSAVGGPFIFDGNHTRLPLTEISNVNDSTIRKPLRDKNRRPVTSTVVDNDKIMRRSTRLSCRKSQNEISFSHMKISQNSDSVSDETFVSFEKSEDTTIIFTNDYLTSGSPVLRTNNVNSNEDSQTLNSVTGISSVANKACSNTRRRSTRQSALNAQKAIKTSCEILSKNSPLTTTSRRKYARQSGYKVSNKSLNGSVYFAGLKTPMKCSENLDLTVDFSVQKEHKDHILYLLNNADLRKLQTLPTVGPKTAMVIYNFRKMFGKLKSVEDLQNIPGLTKSFYTRFIKVIILIFFFV</sequence>
<dbReference type="SUPFAM" id="SSF52540">
    <property type="entry name" value="P-loop containing nucleoside triphosphate hydrolases"/>
    <property type="match status" value="1"/>
</dbReference>
<dbReference type="InterPro" id="IPR027640">
    <property type="entry name" value="Kinesin-like_fam"/>
</dbReference>
<comment type="similarity">
    <text evidence="7">Belongs to the TRAFAC class myosin-kinesin ATPase superfamily. Kinesin family.</text>
</comment>
<feature type="compositionally biased region" description="Basic residues" evidence="9">
    <location>
        <begin position="578"/>
        <end position="589"/>
    </location>
</feature>
<dbReference type="GO" id="GO:0005875">
    <property type="term" value="C:microtubule associated complex"/>
    <property type="evidence" value="ECO:0007669"/>
    <property type="project" value="TreeGrafter"/>
</dbReference>
<dbReference type="GO" id="GO:0051231">
    <property type="term" value="P:spindle elongation"/>
    <property type="evidence" value="ECO:0007669"/>
    <property type="project" value="TreeGrafter"/>
</dbReference>
<evidence type="ECO:0000256" key="1">
    <source>
        <dbReference type="ARBA" id="ARBA00004245"/>
    </source>
</evidence>
<evidence type="ECO:0000256" key="6">
    <source>
        <dbReference type="ARBA" id="ARBA00023212"/>
    </source>
</evidence>
<organism evidence="11 12">
    <name type="scientific">Armadillidium nasatum</name>
    <dbReference type="NCBI Taxonomy" id="96803"/>
    <lineage>
        <taxon>Eukaryota</taxon>
        <taxon>Metazoa</taxon>
        <taxon>Ecdysozoa</taxon>
        <taxon>Arthropoda</taxon>
        <taxon>Crustacea</taxon>
        <taxon>Multicrustacea</taxon>
        <taxon>Malacostraca</taxon>
        <taxon>Eumalacostraca</taxon>
        <taxon>Peracarida</taxon>
        <taxon>Isopoda</taxon>
        <taxon>Oniscidea</taxon>
        <taxon>Crinocheta</taxon>
        <taxon>Armadillidiidae</taxon>
        <taxon>Armadillidium</taxon>
    </lineage>
</organism>
<dbReference type="AlphaFoldDB" id="A0A5N5SPN7"/>
<keyword evidence="12" id="KW-1185">Reference proteome</keyword>
<evidence type="ECO:0000256" key="4">
    <source>
        <dbReference type="ARBA" id="ARBA00022840"/>
    </source>
</evidence>
<name>A0A5N5SPN7_9CRUS</name>
<keyword evidence="7" id="KW-0505">Motor protein</keyword>
<keyword evidence="5 8" id="KW-0175">Coiled coil</keyword>
<dbReference type="SUPFAM" id="SSF47781">
    <property type="entry name" value="RuvA domain 2-like"/>
    <property type="match status" value="1"/>
</dbReference>
<dbReference type="PANTHER" id="PTHR47969:SF15">
    <property type="entry name" value="CHROMOSOME-ASSOCIATED KINESIN KIF4A-RELATED"/>
    <property type="match status" value="1"/>
</dbReference>
<feature type="coiled-coil region" evidence="8">
    <location>
        <begin position="541"/>
        <end position="568"/>
    </location>
</feature>
<evidence type="ECO:0000259" key="10">
    <source>
        <dbReference type="PROSITE" id="PS50067"/>
    </source>
</evidence>
<dbReference type="PRINTS" id="PR00380">
    <property type="entry name" value="KINESINHEAVY"/>
</dbReference>